<dbReference type="RefSeq" id="XP_033680118.1">
    <property type="nucleotide sequence ID" value="XM_033836324.1"/>
</dbReference>
<sequence>MEPNWVLGKMTSCLIRAIWRMLRWKATRQRRNQQVHAAAVRSGSILRNPRCRLCRPVELVHQMRSLIIPSRRHRLNPGFAARIACKDKRLESRRDVDPSSPLSFTPILQLPPTYKLRGPISCAHVQPGYTGCSQDTTKGRPKRKDDTDSFCSGQAGSDHFPSEEHSDFLIYVQYTRLRCSSW</sequence>
<proteinExistence type="predicted"/>
<organism evidence="2 3">
    <name type="scientific">Trematosphaeria pertusa</name>
    <dbReference type="NCBI Taxonomy" id="390896"/>
    <lineage>
        <taxon>Eukaryota</taxon>
        <taxon>Fungi</taxon>
        <taxon>Dikarya</taxon>
        <taxon>Ascomycota</taxon>
        <taxon>Pezizomycotina</taxon>
        <taxon>Dothideomycetes</taxon>
        <taxon>Pleosporomycetidae</taxon>
        <taxon>Pleosporales</taxon>
        <taxon>Massarineae</taxon>
        <taxon>Trematosphaeriaceae</taxon>
        <taxon>Trematosphaeria</taxon>
    </lineage>
</organism>
<dbReference type="Proteomes" id="UP000800094">
    <property type="component" value="Unassembled WGS sequence"/>
</dbReference>
<reference evidence="2" key="1">
    <citation type="journal article" date="2020" name="Stud. Mycol.">
        <title>101 Dothideomycetes genomes: a test case for predicting lifestyles and emergence of pathogens.</title>
        <authorList>
            <person name="Haridas S."/>
            <person name="Albert R."/>
            <person name="Binder M."/>
            <person name="Bloem J."/>
            <person name="Labutti K."/>
            <person name="Salamov A."/>
            <person name="Andreopoulos B."/>
            <person name="Baker S."/>
            <person name="Barry K."/>
            <person name="Bills G."/>
            <person name="Bluhm B."/>
            <person name="Cannon C."/>
            <person name="Castanera R."/>
            <person name="Culley D."/>
            <person name="Daum C."/>
            <person name="Ezra D."/>
            <person name="Gonzalez J."/>
            <person name="Henrissat B."/>
            <person name="Kuo A."/>
            <person name="Liang C."/>
            <person name="Lipzen A."/>
            <person name="Lutzoni F."/>
            <person name="Magnuson J."/>
            <person name="Mondo S."/>
            <person name="Nolan M."/>
            <person name="Ohm R."/>
            <person name="Pangilinan J."/>
            <person name="Park H.-J."/>
            <person name="Ramirez L."/>
            <person name="Alfaro M."/>
            <person name="Sun H."/>
            <person name="Tritt A."/>
            <person name="Yoshinaga Y."/>
            <person name="Zwiers L.-H."/>
            <person name="Turgeon B."/>
            <person name="Goodwin S."/>
            <person name="Spatafora J."/>
            <person name="Crous P."/>
            <person name="Grigoriev I."/>
        </authorList>
    </citation>
    <scope>NUCLEOTIDE SEQUENCE</scope>
    <source>
        <strain evidence="2">CBS 122368</strain>
    </source>
</reference>
<gene>
    <name evidence="2" type="ORF">BU26DRAFT_77048</name>
</gene>
<evidence type="ECO:0000313" key="2">
    <source>
        <dbReference type="EMBL" id="KAF2245114.1"/>
    </source>
</evidence>
<dbReference type="AlphaFoldDB" id="A0A6A6I3N8"/>
<accession>A0A6A6I3N8</accession>
<evidence type="ECO:0000313" key="3">
    <source>
        <dbReference type="Proteomes" id="UP000800094"/>
    </source>
</evidence>
<keyword evidence="3" id="KW-1185">Reference proteome</keyword>
<evidence type="ECO:0000256" key="1">
    <source>
        <dbReference type="SAM" id="MobiDB-lite"/>
    </source>
</evidence>
<feature type="region of interest" description="Disordered" evidence="1">
    <location>
        <begin position="131"/>
        <end position="162"/>
    </location>
</feature>
<dbReference type="EMBL" id="ML987201">
    <property type="protein sequence ID" value="KAF2245114.1"/>
    <property type="molecule type" value="Genomic_DNA"/>
</dbReference>
<protein>
    <submittedName>
        <fullName evidence="2">Uncharacterized protein</fullName>
    </submittedName>
</protein>
<dbReference type="GeneID" id="54589654"/>
<name>A0A6A6I3N8_9PLEO</name>